<dbReference type="STRING" id="95161.SAMN05660874_03253"/>
<evidence type="ECO:0000313" key="3">
    <source>
        <dbReference type="EMBL" id="SFS78408.1"/>
    </source>
</evidence>
<name>A0A1I6SNM5_9PSEU</name>
<feature type="region of interest" description="Disordered" evidence="1">
    <location>
        <begin position="137"/>
        <end position="166"/>
    </location>
</feature>
<dbReference type="InterPro" id="IPR036928">
    <property type="entry name" value="AS_sf"/>
</dbReference>
<dbReference type="AlphaFoldDB" id="A0A1I6SNM5"/>
<dbReference type="PANTHER" id="PTHR11895:SF176">
    <property type="entry name" value="AMIDASE AMID-RELATED"/>
    <property type="match status" value="1"/>
</dbReference>
<dbReference type="InterPro" id="IPR020556">
    <property type="entry name" value="Amidase_CS"/>
</dbReference>
<sequence>MSTGTQHTTGYFRGRTLAELGERLRADEIRSVDLVKAALTAIDALDGTLNAFVTVDRAGALRAAETADAELADGRDRGPLHGIPVAVKDIIDVAGLRTTMGSAHFADHVSTQDAECVTRLREAGAIIVGKTTTQEFAFGPTGDRAHNGASRNPHDSGRMTGGSSGGSGAAVAAGIVPLALGTDTGGSVRIPASLCGVAGFKPAFDAVPTGGVFPLSQTLDHVGVLAGSPADCRTGYRVLAGLRPMPRRDPGSEVRVGWIPPDLLHPTDPRVAELARTALDSDGLDVREIRPEGLDGMLRAFGAIQFSEAHAVHADRVAEAPQLFTDDVLDLLRQAGETAGWQYVRALTDRERWRAEVAALLDEVDLLAMPTTCVAAPEIDQRQVDIGGTPLPVRGSLIGLTRPWNLAGVPALSVPAGTVGGLPAGLQLVGAPGREDELFAVADGIGEALQRWRGGPRAATKDG</sequence>
<keyword evidence="3" id="KW-0808">Transferase</keyword>
<dbReference type="Pfam" id="PF01425">
    <property type="entry name" value="Amidase"/>
    <property type="match status" value="1"/>
</dbReference>
<dbReference type="PANTHER" id="PTHR11895">
    <property type="entry name" value="TRANSAMIDASE"/>
    <property type="match status" value="1"/>
</dbReference>
<dbReference type="SUPFAM" id="SSF75304">
    <property type="entry name" value="Amidase signature (AS) enzymes"/>
    <property type="match status" value="1"/>
</dbReference>
<proteinExistence type="predicted"/>
<dbReference type="Proteomes" id="UP000198852">
    <property type="component" value="Unassembled WGS sequence"/>
</dbReference>
<evidence type="ECO:0000259" key="2">
    <source>
        <dbReference type="Pfam" id="PF01425"/>
    </source>
</evidence>
<evidence type="ECO:0000313" key="4">
    <source>
        <dbReference type="Proteomes" id="UP000198852"/>
    </source>
</evidence>
<accession>A0A1I6SNM5</accession>
<feature type="domain" description="Amidase" evidence="2">
    <location>
        <begin position="33"/>
        <end position="438"/>
    </location>
</feature>
<reference evidence="4" key="1">
    <citation type="submission" date="2016-10" db="EMBL/GenBank/DDBJ databases">
        <authorList>
            <person name="Varghese N."/>
            <person name="Submissions S."/>
        </authorList>
    </citation>
    <scope>NUCLEOTIDE SEQUENCE [LARGE SCALE GENOMIC DNA]</scope>
    <source>
        <strain evidence="4">DSM 44771</strain>
    </source>
</reference>
<organism evidence="3 4">
    <name type="scientific">Saccharopolyspora flava</name>
    <dbReference type="NCBI Taxonomy" id="95161"/>
    <lineage>
        <taxon>Bacteria</taxon>
        <taxon>Bacillati</taxon>
        <taxon>Actinomycetota</taxon>
        <taxon>Actinomycetes</taxon>
        <taxon>Pseudonocardiales</taxon>
        <taxon>Pseudonocardiaceae</taxon>
        <taxon>Saccharopolyspora</taxon>
    </lineage>
</organism>
<dbReference type="RefSeq" id="WP_093418512.1">
    <property type="nucleotide sequence ID" value="NZ_FOZX01000005.1"/>
</dbReference>
<dbReference type="PROSITE" id="PS00571">
    <property type="entry name" value="AMIDASES"/>
    <property type="match status" value="1"/>
</dbReference>
<protein>
    <submittedName>
        <fullName evidence="3">Aspartyl-tRNA(Asn)/glutamyl-tRNA(Gln) amidotransferase subunit A</fullName>
    </submittedName>
</protein>
<keyword evidence="4" id="KW-1185">Reference proteome</keyword>
<dbReference type="InterPro" id="IPR023631">
    <property type="entry name" value="Amidase_dom"/>
</dbReference>
<dbReference type="GO" id="GO:0016740">
    <property type="term" value="F:transferase activity"/>
    <property type="evidence" value="ECO:0007669"/>
    <property type="project" value="UniProtKB-KW"/>
</dbReference>
<dbReference type="EMBL" id="FOZX01000005">
    <property type="protein sequence ID" value="SFS78408.1"/>
    <property type="molecule type" value="Genomic_DNA"/>
</dbReference>
<evidence type="ECO:0000256" key="1">
    <source>
        <dbReference type="SAM" id="MobiDB-lite"/>
    </source>
</evidence>
<dbReference type="OrthoDB" id="182039at2"/>
<dbReference type="InterPro" id="IPR000120">
    <property type="entry name" value="Amidase"/>
</dbReference>
<gene>
    <name evidence="3" type="ORF">SAMN05660874_03253</name>
</gene>
<dbReference type="Gene3D" id="3.90.1300.10">
    <property type="entry name" value="Amidase signature (AS) domain"/>
    <property type="match status" value="1"/>
</dbReference>